<evidence type="ECO:0000256" key="9">
    <source>
        <dbReference type="ARBA" id="ARBA00048573"/>
    </source>
</evidence>
<evidence type="ECO:0000313" key="12">
    <source>
        <dbReference type="EMBL" id="QEE14876.1"/>
    </source>
</evidence>
<keyword evidence="4 10" id="KW-0436">Ligase</keyword>
<evidence type="ECO:0000256" key="7">
    <source>
        <dbReference type="ARBA" id="ARBA00022917"/>
    </source>
</evidence>
<dbReference type="PANTHER" id="PTHR37940:SF1">
    <property type="entry name" value="LYSINE--TRNA LIGASE"/>
    <property type="match status" value="1"/>
</dbReference>
<evidence type="ECO:0000256" key="1">
    <source>
        <dbReference type="ARBA" id="ARBA00004496"/>
    </source>
</evidence>
<evidence type="ECO:0000256" key="4">
    <source>
        <dbReference type="ARBA" id="ARBA00022598"/>
    </source>
</evidence>
<dbReference type="KEGG" id="psyt:DSAG12_00697"/>
<keyword evidence="5 10" id="KW-0547">Nucleotide-binding</keyword>
<proteinExistence type="inferred from homology"/>
<keyword evidence="6 10" id="KW-0067">ATP-binding</keyword>
<comment type="caution">
    <text evidence="10">Lacks conserved residue(s) required for the propagation of feature annotation.</text>
</comment>
<keyword evidence="7 10" id="KW-0648">Protein biosynthesis</keyword>
<reference evidence="12 13" key="1">
    <citation type="journal article" date="2020" name="Nature">
        <title>Isolation of an archaeon at the prokaryote-eukaryote interface.</title>
        <authorList>
            <person name="Imachi H."/>
            <person name="Nobu M.K."/>
            <person name="Nakahara N."/>
            <person name="Morono Y."/>
            <person name="Ogawara M."/>
            <person name="Takaki Y."/>
            <person name="Takano Y."/>
            <person name="Uematsu K."/>
            <person name="Ikuta T."/>
            <person name="Ito M."/>
            <person name="Matsui Y."/>
            <person name="Miyazaki M."/>
            <person name="Murata K."/>
            <person name="Saito Y."/>
            <person name="Sakai S."/>
            <person name="Song C."/>
            <person name="Tasumi E."/>
            <person name="Yamanaka Y."/>
            <person name="Yamaguchi T."/>
            <person name="Kamagata Y."/>
            <person name="Tamaki H."/>
            <person name="Takai K."/>
        </authorList>
    </citation>
    <scope>NUCLEOTIDE SEQUENCE [LARGE SCALE GENOMIC DNA]</scope>
    <source>
        <strain evidence="12 13">MK-D1</strain>
    </source>
</reference>
<comment type="similarity">
    <text evidence="2 10">Belongs to the class-I aminoacyl-tRNA synthetase family.</text>
</comment>
<organism evidence="12 13">
    <name type="scientific">Promethearchaeum syntrophicum</name>
    <dbReference type="NCBI Taxonomy" id="2594042"/>
    <lineage>
        <taxon>Archaea</taxon>
        <taxon>Promethearchaeati</taxon>
        <taxon>Promethearchaeota</taxon>
        <taxon>Promethearchaeia</taxon>
        <taxon>Promethearchaeales</taxon>
        <taxon>Promethearchaeaceae</taxon>
        <taxon>Promethearchaeum</taxon>
    </lineage>
</organism>
<keyword evidence="13" id="KW-1185">Reference proteome</keyword>
<dbReference type="InterPro" id="IPR014729">
    <property type="entry name" value="Rossmann-like_a/b/a_fold"/>
</dbReference>
<dbReference type="GO" id="GO:0006430">
    <property type="term" value="P:lysyl-tRNA aminoacylation"/>
    <property type="evidence" value="ECO:0007669"/>
    <property type="project" value="UniProtKB-UniRule"/>
</dbReference>
<evidence type="ECO:0000256" key="6">
    <source>
        <dbReference type="ARBA" id="ARBA00022840"/>
    </source>
</evidence>
<dbReference type="InterPro" id="IPR045462">
    <property type="entry name" value="aa-tRNA-synth_I_cd-bd"/>
</dbReference>
<dbReference type="Gene3D" id="1.10.10.350">
    <property type="match status" value="1"/>
</dbReference>
<dbReference type="PANTHER" id="PTHR37940">
    <property type="entry name" value="LYSINE--TRNA LIGASE"/>
    <property type="match status" value="1"/>
</dbReference>
<dbReference type="GO" id="GO:0005524">
    <property type="term" value="F:ATP binding"/>
    <property type="evidence" value="ECO:0007669"/>
    <property type="project" value="UniProtKB-UniRule"/>
</dbReference>
<evidence type="ECO:0000259" key="11">
    <source>
        <dbReference type="Pfam" id="PF19269"/>
    </source>
</evidence>
<dbReference type="Pfam" id="PF19269">
    <property type="entry name" value="Anticodon_2"/>
    <property type="match status" value="1"/>
</dbReference>
<comment type="catalytic activity">
    <reaction evidence="9 10">
        <text>tRNA(Lys) + L-lysine + ATP = L-lysyl-tRNA(Lys) + AMP + diphosphate</text>
        <dbReference type="Rhea" id="RHEA:20792"/>
        <dbReference type="Rhea" id="RHEA-COMP:9696"/>
        <dbReference type="Rhea" id="RHEA-COMP:9697"/>
        <dbReference type="ChEBI" id="CHEBI:30616"/>
        <dbReference type="ChEBI" id="CHEBI:32551"/>
        <dbReference type="ChEBI" id="CHEBI:33019"/>
        <dbReference type="ChEBI" id="CHEBI:78442"/>
        <dbReference type="ChEBI" id="CHEBI:78529"/>
        <dbReference type="ChEBI" id="CHEBI:456215"/>
        <dbReference type="EC" id="6.1.1.6"/>
    </reaction>
</comment>
<keyword evidence="3 10" id="KW-0963">Cytoplasm</keyword>
<dbReference type="GO" id="GO:0005737">
    <property type="term" value="C:cytoplasm"/>
    <property type="evidence" value="ECO:0007669"/>
    <property type="project" value="UniProtKB-SubCell"/>
</dbReference>
<protein>
    <recommendedName>
        <fullName evidence="10">Lysine--tRNA ligase</fullName>
        <ecNumber evidence="10">6.1.1.6</ecNumber>
    </recommendedName>
    <alternativeName>
        <fullName evidence="10">Lysyl-tRNA synthetase</fullName>
        <shortName evidence="10">LysRS</shortName>
    </alternativeName>
</protein>
<dbReference type="NCBIfam" id="TIGR00467">
    <property type="entry name" value="lysS_arch"/>
    <property type="match status" value="1"/>
</dbReference>
<name>A0A5B9D8E4_9ARCH</name>
<accession>A0A5B9D8E4</accession>
<dbReference type="RefSeq" id="WP_147661812.1">
    <property type="nucleotide sequence ID" value="NZ_CP042905.2"/>
</dbReference>
<dbReference type="Proteomes" id="UP000321408">
    <property type="component" value="Chromosome"/>
</dbReference>
<evidence type="ECO:0000256" key="2">
    <source>
        <dbReference type="ARBA" id="ARBA00005594"/>
    </source>
</evidence>
<feature type="domain" description="Aminoacyl-tRNA synthetase class I anticodon-binding" evidence="11">
    <location>
        <begin position="481"/>
        <end position="574"/>
    </location>
</feature>
<dbReference type="InterPro" id="IPR008925">
    <property type="entry name" value="aa_tRNA-synth_I_cd-bd_sf"/>
</dbReference>
<keyword evidence="8 10" id="KW-0030">Aminoacyl-tRNA synthetase</keyword>
<dbReference type="InterPro" id="IPR020751">
    <property type="entry name" value="aa-tRNA-synth_I_codon-bd_sub2"/>
</dbReference>
<evidence type="ECO:0000256" key="3">
    <source>
        <dbReference type="ARBA" id="ARBA00022490"/>
    </source>
</evidence>
<dbReference type="SUPFAM" id="SSF52374">
    <property type="entry name" value="Nucleotidylyl transferase"/>
    <property type="match status" value="1"/>
</dbReference>
<dbReference type="GeneID" id="41328700"/>
<evidence type="ECO:0000256" key="5">
    <source>
        <dbReference type="ARBA" id="ARBA00022741"/>
    </source>
</evidence>
<dbReference type="EC" id="6.1.1.6" evidence="10"/>
<dbReference type="SUPFAM" id="SSF48163">
    <property type="entry name" value="An anticodon-binding domain of class I aminoacyl-tRNA synthetases"/>
    <property type="match status" value="1"/>
</dbReference>
<dbReference type="GO" id="GO:0004824">
    <property type="term" value="F:lysine-tRNA ligase activity"/>
    <property type="evidence" value="ECO:0007669"/>
    <property type="project" value="UniProtKB-UniRule"/>
</dbReference>
<dbReference type="OrthoDB" id="6838at2157"/>
<comment type="subcellular location">
    <subcellularLocation>
        <location evidence="1 10">Cytoplasm</location>
    </subcellularLocation>
</comment>
<dbReference type="AlphaFoldDB" id="A0A5B9D8E4"/>
<dbReference type="Pfam" id="PF01921">
    <property type="entry name" value="tRNA-synt_1f"/>
    <property type="match status" value="1"/>
</dbReference>
<evidence type="ECO:0000256" key="10">
    <source>
        <dbReference type="HAMAP-Rule" id="MF_00177"/>
    </source>
</evidence>
<sequence length="577" mass="67808">MEKPNQEKKPQDYPIHWIETISNQIEKRNADQIILATGKTPSGYIHLGIMRELLICDGLYRIFNNKGKKVRFVLFIDDLDAAKRFPSYIPKEFSKKYLGYPFLFIPNPILEDDRCYARYFGDHLISTFSEMGISADVIWTHNLYETEEMKEMIRIGLRKNDLVKEIIAKFLTSSMTEDQKESYLNQQKKWMGAMVICEKCKCTQEKLRDGTIIPNRVLSFDEEKDECSYHCPKCGFENNIKISSGQLKLNWRLDWPAKWKIYNTSCEPAGKDHCTPGGSYDTGLELCQKIYDYQGPVKVAYEWVRLGDKDMGTSKGVVFTPDKFIELADPEILRMLIYQTNITKHLSIRIEELEQYYNEYDRYERIYFGHTPANSEDELKEIKLLYPLMQAKKLPKKRPARLPFKLLTVLAQLKPIFGNEMIINKAKEYFKNEGIEQKLVIKSFNKKIEKITNWLNYMKDLIENEKNPQEKKKLKNKVIFFSIPKNITNEVKANINDSQKEALKKFLEYMGKISELTEENIKEIMINLRNDLKMKPMQIFQAFYLVILGEKKGPRLSPLLIMLDKNWIEKRISDSIH</sequence>
<evidence type="ECO:0000313" key="13">
    <source>
        <dbReference type="Proteomes" id="UP000321408"/>
    </source>
</evidence>
<dbReference type="GO" id="GO:0000049">
    <property type="term" value="F:tRNA binding"/>
    <property type="evidence" value="ECO:0007669"/>
    <property type="project" value="InterPro"/>
</dbReference>
<dbReference type="EMBL" id="CP042905">
    <property type="protein sequence ID" value="QEE14876.1"/>
    <property type="molecule type" value="Genomic_DNA"/>
</dbReference>
<reference evidence="12 13" key="2">
    <citation type="journal article" date="2024" name="Int. J. Syst. Evol. Microbiol.">
        <title>Promethearchaeum syntrophicum gen. nov., sp. nov., an anaerobic, obligately syntrophic archaeon, the first isolate of the lineage 'Asgard' archaea, and proposal of the new archaeal phylum Promethearchaeota phyl. nov. and kingdom Promethearchaeati regn. nov.</title>
        <authorList>
            <person name="Imachi H."/>
            <person name="Nobu M.K."/>
            <person name="Kato S."/>
            <person name="Takaki Y."/>
            <person name="Miyazaki M."/>
            <person name="Miyata M."/>
            <person name="Ogawara M."/>
            <person name="Saito Y."/>
            <person name="Sakai S."/>
            <person name="Tahara Y.O."/>
            <person name="Takano Y."/>
            <person name="Tasumi E."/>
            <person name="Uematsu K."/>
            <person name="Yoshimura T."/>
            <person name="Itoh T."/>
            <person name="Ohkuma M."/>
            <person name="Takai K."/>
        </authorList>
    </citation>
    <scope>NUCLEOTIDE SEQUENCE [LARGE SCALE GENOMIC DNA]</scope>
    <source>
        <strain evidence="12 13">MK-D1</strain>
    </source>
</reference>
<evidence type="ECO:0000256" key="8">
    <source>
        <dbReference type="ARBA" id="ARBA00023146"/>
    </source>
</evidence>
<dbReference type="HAMAP" id="MF_00177">
    <property type="entry name" value="Lys_tRNA_synth_class1"/>
    <property type="match status" value="1"/>
</dbReference>
<dbReference type="Gene3D" id="1.10.10.770">
    <property type="match status" value="1"/>
</dbReference>
<gene>
    <name evidence="10 12" type="primary">lysS</name>
    <name evidence="12" type="ORF">DSAG12_00697</name>
</gene>
<dbReference type="Gene3D" id="3.40.50.620">
    <property type="entry name" value="HUPs"/>
    <property type="match status" value="2"/>
</dbReference>
<dbReference type="InterPro" id="IPR002904">
    <property type="entry name" value="Lys-tRNA-ligase"/>
</dbReference>